<evidence type="ECO:0000313" key="1">
    <source>
        <dbReference type="EMBL" id="GBN29080.1"/>
    </source>
</evidence>
<sequence>MQKVGAKPFETVFPGCERFLGDVDSYFTCVARSFVISSSHPVGTSKMGDPRDPTTVVDPLLRESFGGHPVSTLQMMASSMGFNIFIACRHGDHVVRIINQ</sequence>
<dbReference type="InterPro" id="IPR036188">
    <property type="entry name" value="FAD/NAD-bd_sf"/>
</dbReference>
<comment type="caution">
    <text evidence="1">The sequence shown here is derived from an EMBL/GenBank/DDBJ whole genome shotgun (WGS) entry which is preliminary data.</text>
</comment>
<proteinExistence type="predicted"/>
<organism evidence="1 3">
    <name type="scientific">Araneus ventricosus</name>
    <name type="common">Orbweaver spider</name>
    <name type="synonym">Epeira ventricosa</name>
    <dbReference type="NCBI Taxonomy" id="182803"/>
    <lineage>
        <taxon>Eukaryota</taxon>
        <taxon>Metazoa</taxon>
        <taxon>Ecdysozoa</taxon>
        <taxon>Arthropoda</taxon>
        <taxon>Chelicerata</taxon>
        <taxon>Arachnida</taxon>
        <taxon>Araneae</taxon>
        <taxon>Araneomorphae</taxon>
        <taxon>Entelegynae</taxon>
        <taxon>Araneoidea</taxon>
        <taxon>Araneidae</taxon>
        <taxon>Araneus</taxon>
    </lineage>
</organism>
<dbReference type="EMBL" id="BGPR01007729">
    <property type="protein sequence ID" value="GBN29080.1"/>
    <property type="molecule type" value="Genomic_DNA"/>
</dbReference>
<dbReference type="Gene3D" id="3.50.50.60">
    <property type="entry name" value="FAD/NAD(P)-binding domain"/>
    <property type="match status" value="1"/>
</dbReference>
<dbReference type="OrthoDB" id="269227at2759"/>
<dbReference type="EMBL" id="BGPR01007731">
    <property type="protein sequence ID" value="GBN29093.1"/>
    <property type="molecule type" value="Genomic_DNA"/>
</dbReference>
<dbReference type="Gene3D" id="3.30.560.10">
    <property type="entry name" value="Glucose Oxidase, domain 3"/>
    <property type="match status" value="1"/>
</dbReference>
<gene>
    <name evidence="2" type="ORF">AVEN_215849_1</name>
    <name evidence="1" type="ORF">AVEN_238885_1</name>
</gene>
<accession>A0A4Y2MRT8</accession>
<dbReference type="AlphaFoldDB" id="A0A4Y2MRT8"/>
<keyword evidence="3" id="KW-1185">Reference proteome</keyword>
<dbReference type="Proteomes" id="UP000499080">
    <property type="component" value="Unassembled WGS sequence"/>
</dbReference>
<evidence type="ECO:0000313" key="3">
    <source>
        <dbReference type="Proteomes" id="UP000499080"/>
    </source>
</evidence>
<evidence type="ECO:0008006" key="4">
    <source>
        <dbReference type="Google" id="ProtNLM"/>
    </source>
</evidence>
<reference evidence="1 3" key="1">
    <citation type="journal article" date="2019" name="Sci. Rep.">
        <title>Orb-weaving spider Araneus ventricosus genome elucidates the spidroin gene catalogue.</title>
        <authorList>
            <person name="Kono N."/>
            <person name="Nakamura H."/>
            <person name="Ohtoshi R."/>
            <person name="Moran D.A.P."/>
            <person name="Shinohara A."/>
            <person name="Yoshida Y."/>
            <person name="Fujiwara M."/>
            <person name="Mori M."/>
            <person name="Tomita M."/>
            <person name="Arakawa K."/>
        </authorList>
    </citation>
    <scope>NUCLEOTIDE SEQUENCE [LARGE SCALE GENOMIC DNA]</scope>
</reference>
<evidence type="ECO:0000313" key="2">
    <source>
        <dbReference type="EMBL" id="GBN29093.1"/>
    </source>
</evidence>
<protein>
    <recommendedName>
        <fullName evidence="4">Glucose-methanol-choline oxidoreductase C-terminal domain-containing protein</fullName>
    </recommendedName>
</protein>
<name>A0A4Y2MRT8_ARAVE</name>